<keyword evidence="5 12" id="KW-0067">ATP-binding</keyword>
<evidence type="ECO:0000313" key="12">
    <source>
        <dbReference type="EMBL" id="USY22610.1"/>
    </source>
</evidence>
<dbReference type="PANTHER" id="PTHR42711">
    <property type="entry name" value="ABC TRANSPORTER ATP-BINDING PROTEIN"/>
    <property type="match status" value="1"/>
</dbReference>
<dbReference type="InterPro" id="IPR003439">
    <property type="entry name" value="ABC_transporter-like_ATP-bd"/>
</dbReference>
<proteinExistence type="inferred from homology"/>
<gene>
    <name evidence="12" type="ORF">NE857_13945</name>
</gene>
<evidence type="ECO:0000256" key="2">
    <source>
        <dbReference type="ARBA" id="ARBA00022448"/>
    </source>
</evidence>
<dbReference type="InterPro" id="IPR027417">
    <property type="entry name" value="P-loop_NTPase"/>
</dbReference>
<organism evidence="12 13">
    <name type="scientific">Nocardiopsis exhalans</name>
    <dbReference type="NCBI Taxonomy" id="163604"/>
    <lineage>
        <taxon>Bacteria</taxon>
        <taxon>Bacillati</taxon>
        <taxon>Actinomycetota</taxon>
        <taxon>Actinomycetes</taxon>
        <taxon>Streptosporangiales</taxon>
        <taxon>Nocardiopsidaceae</taxon>
        <taxon>Nocardiopsis</taxon>
    </lineage>
</organism>
<evidence type="ECO:0000256" key="10">
    <source>
        <dbReference type="SAM" id="MobiDB-lite"/>
    </source>
</evidence>
<dbReference type="NCBIfam" id="TIGR01188">
    <property type="entry name" value="drrA"/>
    <property type="match status" value="1"/>
</dbReference>
<accession>A0ABY5DHW7</accession>
<keyword evidence="8" id="KW-0046">Antibiotic resistance</keyword>
<keyword evidence="4" id="KW-0547">Nucleotide-binding</keyword>
<keyword evidence="2" id="KW-0813">Transport</keyword>
<feature type="region of interest" description="Disordered" evidence="10">
    <location>
        <begin position="318"/>
        <end position="344"/>
    </location>
</feature>
<evidence type="ECO:0000256" key="3">
    <source>
        <dbReference type="ARBA" id="ARBA00022475"/>
    </source>
</evidence>
<dbReference type="PANTHER" id="PTHR42711:SF19">
    <property type="entry name" value="DOXORUBICIN RESISTANCE ATP-BINDING PROTEIN DRRA"/>
    <property type="match status" value="1"/>
</dbReference>
<dbReference type="Gene3D" id="3.40.50.300">
    <property type="entry name" value="P-loop containing nucleotide triphosphate hydrolases"/>
    <property type="match status" value="1"/>
</dbReference>
<keyword evidence="3" id="KW-1003">Cell membrane</keyword>
<sequence>MTQSPPAIRARGLHKRYGDTRALDGLDLTVAPRTVFGLLGPNGAGKTTAVRALATLLRPDSGSATVDGHDVVNEPERVRSAIGLTGQYASVDEMLTARENLVMFSRLYGFDRAAAKERTEALLERFDLVEAADRPASGYSGGMRRRLDLAVSLIQEPRVLFLDEPTTGLDPRSRIQVWDAVRSLVRAGTTVLLTTQYLEEADQLADTVAVIDHGRVIAEGTPDSLKSQVGGDRLDVLVHDPADLPAVAGLLGSALAAPAQIHPAEHRVSVPAEDRMTSLTGAVRALDGSGLRIADLGVRRPSLDEVFLGLTGKGIPSGVSADNTAAGGTSRDKADGNAAAAPER</sequence>
<dbReference type="InterPro" id="IPR003593">
    <property type="entry name" value="AAA+_ATPase"/>
</dbReference>
<dbReference type="Pfam" id="PF00005">
    <property type="entry name" value="ABC_tran"/>
    <property type="match status" value="1"/>
</dbReference>
<name>A0ABY5DHW7_9ACTN</name>
<keyword evidence="7" id="KW-0472">Membrane</keyword>
<reference evidence="12" key="1">
    <citation type="submission" date="2022-06" db="EMBL/GenBank/DDBJ databases">
        <authorList>
            <person name="Ping M."/>
        </authorList>
    </citation>
    <scope>NUCLEOTIDE SEQUENCE</scope>
    <source>
        <strain evidence="12">JCM11759T</strain>
    </source>
</reference>
<evidence type="ECO:0000256" key="1">
    <source>
        <dbReference type="ARBA" id="ARBA00004413"/>
    </source>
</evidence>
<dbReference type="RefSeq" id="WP_254421377.1">
    <property type="nucleotide sequence ID" value="NZ_BAAAJB010000032.1"/>
</dbReference>
<comment type="subcellular location">
    <subcellularLocation>
        <location evidence="1">Cell membrane</location>
        <topology evidence="1">Peripheral membrane protein</topology>
        <orientation evidence="1">Cytoplasmic side</orientation>
    </subcellularLocation>
</comment>
<evidence type="ECO:0000259" key="11">
    <source>
        <dbReference type="PROSITE" id="PS50893"/>
    </source>
</evidence>
<dbReference type="PROSITE" id="PS00211">
    <property type="entry name" value="ABC_TRANSPORTER_1"/>
    <property type="match status" value="1"/>
</dbReference>
<keyword evidence="13" id="KW-1185">Reference proteome</keyword>
<evidence type="ECO:0000256" key="6">
    <source>
        <dbReference type="ARBA" id="ARBA00022967"/>
    </source>
</evidence>
<evidence type="ECO:0000256" key="8">
    <source>
        <dbReference type="ARBA" id="ARBA00023251"/>
    </source>
</evidence>
<dbReference type="InterPro" id="IPR017871">
    <property type="entry name" value="ABC_transporter-like_CS"/>
</dbReference>
<dbReference type="SMART" id="SM00382">
    <property type="entry name" value="AAA"/>
    <property type="match status" value="1"/>
</dbReference>
<evidence type="ECO:0000256" key="7">
    <source>
        <dbReference type="ARBA" id="ARBA00023136"/>
    </source>
</evidence>
<dbReference type="InterPro" id="IPR050763">
    <property type="entry name" value="ABC_transporter_ATP-binding"/>
</dbReference>
<keyword evidence="6" id="KW-1278">Translocase</keyword>
<evidence type="ECO:0000256" key="5">
    <source>
        <dbReference type="ARBA" id="ARBA00022840"/>
    </source>
</evidence>
<feature type="domain" description="ABC transporter" evidence="11">
    <location>
        <begin position="8"/>
        <end position="238"/>
    </location>
</feature>
<dbReference type="InterPro" id="IPR005894">
    <property type="entry name" value="DrrA"/>
</dbReference>
<dbReference type="PROSITE" id="PS50893">
    <property type="entry name" value="ABC_TRANSPORTER_2"/>
    <property type="match status" value="1"/>
</dbReference>
<protein>
    <submittedName>
        <fullName evidence="12">ATP-binding cassette domain-containing protein</fullName>
    </submittedName>
</protein>
<evidence type="ECO:0000256" key="9">
    <source>
        <dbReference type="ARBA" id="ARBA00049985"/>
    </source>
</evidence>
<dbReference type="Proteomes" id="UP001055940">
    <property type="component" value="Chromosome"/>
</dbReference>
<dbReference type="GO" id="GO:0005524">
    <property type="term" value="F:ATP binding"/>
    <property type="evidence" value="ECO:0007669"/>
    <property type="project" value="UniProtKB-KW"/>
</dbReference>
<evidence type="ECO:0000256" key="4">
    <source>
        <dbReference type="ARBA" id="ARBA00022741"/>
    </source>
</evidence>
<dbReference type="SUPFAM" id="SSF52540">
    <property type="entry name" value="P-loop containing nucleoside triphosphate hydrolases"/>
    <property type="match status" value="1"/>
</dbReference>
<evidence type="ECO:0000313" key="13">
    <source>
        <dbReference type="Proteomes" id="UP001055940"/>
    </source>
</evidence>
<comment type="similarity">
    <text evidence="9">Belongs to the ABC transporter superfamily. Drug exporter-1 (DrugE1) (TC 3.A.1.105) family.</text>
</comment>
<dbReference type="EMBL" id="CP099837">
    <property type="protein sequence ID" value="USY22610.1"/>
    <property type="molecule type" value="Genomic_DNA"/>
</dbReference>